<feature type="transmembrane region" description="Helical" evidence="2">
    <location>
        <begin position="21"/>
        <end position="45"/>
    </location>
</feature>
<proteinExistence type="inferred from homology"/>
<keyword evidence="2" id="KW-0472">Membrane</keyword>
<dbReference type="Proteomes" id="UP000039865">
    <property type="component" value="Unassembled WGS sequence"/>
</dbReference>
<name>A0A078A1U1_STYLE</name>
<feature type="transmembrane region" description="Helical" evidence="2">
    <location>
        <begin position="137"/>
        <end position="155"/>
    </location>
</feature>
<evidence type="ECO:0000313" key="4">
    <source>
        <dbReference type="Proteomes" id="UP000039865"/>
    </source>
</evidence>
<reference evidence="3 4" key="1">
    <citation type="submission" date="2014-06" db="EMBL/GenBank/DDBJ databases">
        <authorList>
            <person name="Swart Estienne"/>
        </authorList>
    </citation>
    <scope>NUCLEOTIDE SEQUENCE [LARGE SCALE GENOMIC DNA]</scope>
    <source>
        <strain evidence="3 4">130c</strain>
    </source>
</reference>
<accession>A0A078A1U1</accession>
<organism evidence="3 4">
    <name type="scientific">Stylonychia lemnae</name>
    <name type="common">Ciliate</name>
    <dbReference type="NCBI Taxonomy" id="5949"/>
    <lineage>
        <taxon>Eukaryota</taxon>
        <taxon>Sar</taxon>
        <taxon>Alveolata</taxon>
        <taxon>Ciliophora</taxon>
        <taxon>Intramacronucleata</taxon>
        <taxon>Spirotrichea</taxon>
        <taxon>Stichotrichia</taxon>
        <taxon>Sporadotrichida</taxon>
        <taxon>Oxytrichidae</taxon>
        <taxon>Stylonychinae</taxon>
        <taxon>Stylonychia</taxon>
    </lineage>
</organism>
<feature type="transmembrane region" description="Helical" evidence="2">
    <location>
        <begin position="416"/>
        <end position="437"/>
    </location>
</feature>
<dbReference type="PANTHER" id="PTHR11206">
    <property type="entry name" value="MULTIDRUG RESISTANCE PROTEIN"/>
    <property type="match status" value="1"/>
</dbReference>
<evidence type="ECO:0000256" key="1">
    <source>
        <dbReference type="ARBA" id="ARBA00010199"/>
    </source>
</evidence>
<feature type="transmembrane region" description="Helical" evidence="2">
    <location>
        <begin position="278"/>
        <end position="301"/>
    </location>
</feature>
<dbReference type="OMA" id="WEITIAQ"/>
<dbReference type="GO" id="GO:0042910">
    <property type="term" value="F:xenobiotic transmembrane transporter activity"/>
    <property type="evidence" value="ECO:0007669"/>
    <property type="project" value="InterPro"/>
</dbReference>
<gene>
    <name evidence="3" type="primary">Contig8405.g8962</name>
    <name evidence="3" type="ORF">STYLEM_3737</name>
</gene>
<feature type="transmembrane region" description="Helical" evidence="2">
    <location>
        <begin position="362"/>
        <end position="383"/>
    </location>
</feature>
<dbReference type="GO" id="GO:0016020">
    <property type="term" value="C:membrane"/>
    <property type="evidence" value="ECO:0007669"/>
    <property type="project" value="InterPro"/>
</dbReference>
<feature type="transmembrane region" description="Helical" evidence="2">
    <location>
        <begin position="199"/>
        <end position="218"/>
    </location>
</feature>
<evidence type="ECO:0000256" key="2">
    <source>
        <dbReference type="SAM" id="Phobius"/>
    </source>
</evidence>
<keyword evidence="4" id="KW-1185">Reference proteome</keyword>
<sequence>MDNRKIQRVSNYDMIKDILKIAIPASLAQLSFGIVDSMNLIFVGFLGDPTLIAGVGIGTVYLTVFGIITLCGLNTILSTLVSQSYGQGNLKLCGTYLNRGRIVITLAFIPVAIIMLNAKYFFEITGVQRKTSEQAQLYIWYMLPGLFLTVQFDLLRVFVNSFGKTYISMYVQIIACCLHYLWSYLFINHFGMKLQGTAYSNTLTQLTSIILIVIFINFEKDLKAAFFWPDSQSFVGLWNYTKKALPAMFLWAIEAWTFAAQTLMVSTLSNDMAAAQSILHSILMLAFMIITGNNNAASALIGKFIGSNEIPKAKAYLRVLTYFGLFVAFIQWFIIFFFGKYICQIFTDDLDVQILIQNTTNLLAFAAFFDCTMSCLSGVIRGLGIMKRALVGIILVFYTLGIPLQCYLLFKRQMGLFAIWTGMLVSQIIINCYYLYLIHIHTDWNKQAEESGQRAMQEKNEADVRDKLAIDKKQQLTNKLVL</sequence>
<protein>
    <submittedName>
        <fullName evidence="3">Na+-driven multidrug efflux pump</fullName>
    </submittedName>
</protein>
<dbReference type="AlphaFoldDB" id="A0A078A1U1"/>
<evidence type="ECO:0000313" key="3">
    <source>
        <dbReference type="EMBL" id="CDW74754.1"/>
    </source>
</evidence>
<dbReference type="GO" id="GO:0015297">
    <property type="term" value="F:antiporter activity"/>
    <property type="evidence" value="ECO:0007669"/>
    <property type="project" value="InterPro"/>
</dbReference>
<feature type="transmembrane region" description="Helical" evidence="2">
    <location>
        <begin position="51"/>
        <end position="81"/>
    </location>
</feature>
<keyword evidence="2" id="KW-0812">Transmembrane</keyword>
<dbReference type="NCBIfam" id="TIGR00797">
    <property type="entry name" value="matE"/>
    <property type="match status" value="1"/>
</dbReference>
<comment type="similarity">
    <text evidence="1">Belongs to the multi antimicrobial extrusion (MATE) (TC 2.A.66.1) family.</text>
</comment>
<feature type="transmembrane region" description="Helical" evidence="2">
    <location>
        <begin position="167"/>
        <end position="187"/>
    </location>
</feature>
<dbReference type="InParanoid" id="A0A078A1U1"/>
<dbReference type="EMBL" id="CCKQ01003630">
    <property type="protein sequence ID" value="CDW74754.1"/>
    <property type="molecule type" value="Genomic_DNA"/>
</dbReference>
<feature type="transmembrane region" description="Helical" evidence="2">
    <location>
        <begin position="390"/>
        <end position="410"/>
    </location>
</feature>
<dbReference type="Pfam" id="PF01554">
    <property type="entry name" value="MatE"/>
    <property type="match status" value="2"/>
</dbReference>
<feature type="transmembrane region" description="Helical" evidence="2">
    <location>
        <begin position="102"/>
        <end position="122"/>
    </location>
</feature>
<feature type="transmembrane region" description="Helical" evidence="2">
    <location>
        <begin position="248"/>
        <end position="266"/>
    </location>
</feature>
<dbReference type="OrthoDB" id="292562at2759"/>
<feature type="transmembrane region" description="Helical" evidence="2">
    <location>
        <begin position="322"/>
        <end position="342"/>
    </location>
</feature>
<dbReference type="InterPro" id="IPR002528">
    <property type="entry name" value="MATE_fam"/>
</dbReference>
<keyword evidence="2" id="KW-1133">Transmembrane helix</keyword>